<dbReference type="PANTHER" id="PTHR13847">
    <property type="entry name" value="SARCOSINE DEHYDROGENASE-RELATED"/>
    <property type="match status" value="1"/>
</dbReference>
<dbReference type="STRING" id="390807.SAMN04488095_1762"/>
<proteinExistence type="predicted"/>
<dbReference type="InterPro" id="IPR006076">
    <property type="entry name" value="FAD-dep_OxRdtase"/>
</dbReference>
<dbReference type="Gene3D" id="3.30.9.10">
    <property type="entry name" value="D-Amino Acid Oxidase, subunit A, domain 2"/>
    <property type="match status" value="2"/>
</dbReference>
<dbReference type="EMBL" id="FORA01000002">
    <property type="protein sequence ID" value="SFI93083.1"/>
    <property type="molecule type" value="Genomic_DNA"/>
</dbReference>
<organism evidence="3 4">
    <name type="scientific">Jannaschia pohangensis</name>
    <dbReference type="NCBI Taxonomy" id="390807"/>
    <lineage>
        <taxon>Bacteria</taxon>
        <taxon>Pseudomonadati</taxon>
        <taxon>Pseudomonadota</taxon>
        <taxon>Alphaproteobacteria</taxon>
        <taxon>Rhodobacterales</taxon>
        <taxon>Roseobacteraceae</taxon>
        <taxon>Jannaschia</taxon>
    </lineage>
</organism>
<keyword evidence="1" id="KW-0560">Oxidoreductase</keyword>
<dbReference type="Pfam" id="PF01266">
    <property type="entry name" value="DAO"/>
    <property type="match status" value="1"/>
</dbReference>
<evidence type="ECO:0000259" key="2">
    <source>
        <dbReference type="Pfam" id="PF01266"/>
    </source>
</evidence>
<dbReference type="GO" id="GO:0005737">
    <property type="term" value="C:cytoplasm"/>
    <property type="evidence" value="ECO:0007669"/>
    <property type="project" value="TreeGrafter"/>
</dbReference>
<evidence type="ECO:0000313" key="3">
    <source>
        <dbReference type="EMBL" id="SFI93083.1"/>
    </source>
</evidence>
<dbReference type="GO" id="GO:0016491">
    <property type="term" value="F:oxidoreductase activity"/>
    <property type="evidence" value="ECO:0007669"/>
    <property type="project" value="UniProtKB-KW"/>
</dbReference>
<reference evidence="3 4" key="1">
    <citation type="submission" date="2016-10" db="EMBL/GenBank/DDBJ databases">
        <authorList>
            <person name="de Groot N.N."/>
        </authorList>
    </citation>
    <scope>NUCLEOTIDE SEQUENCE [LARGE SCALE GENOMIC DNA]</scope>
    <source>
        <strain evidence="3 4">DSM 19073</strain>
    </source>
</reference>
<protein>
    <submittedName>
        <fullName evidence="3">Glycine/D-amino acid oxidase</fullName>
    </submittedName>
</protein>
<name>A0A1I3M804_9RHOB</name>
<dbReference type="InterPro" id="IPR036188">
    <property type="entry name" value="FAD/NAD-bd_sf"/>
</dbReference>
<gene>
    <name evidence="3" type="ORF">SAMN04488095_1762</name>
</gene>
<dbReference type="SUPFAM" id="SSF51971">
    <property type="entry name" value="Nucleotide-binding domain"/>
    <property type="match status" value="1"/>
</dbReference>
<dbReference type="Gene3D" id="3.50.50.60">
    <property type="entry name" value="FAD/NAD(P)-binding domain"/>
    <property type="match status" value="2"/>
</dbReference>
<keyword evidence="4" id="KW-1185">Reference proteome</keyword>
<sequence>MAIDVTVFGAGIFGLSCAWALARRGARVQVIDPAGVGAGASGGIVGALAPHVPEQWNDKKAFQLDSLLMAEAWWADVVQAGGGAPGYARTGRLQPIPDAEALTRAEARGVGAAELWRGQAVWDVVAAPDDWSPGTAQVIRDTLSARIHPRRACDALAAAICATGGRIETSGEARGLTLHATGWTGLAAMTDTQGRAAGGGVKGQAVLLDLDRRDLPQLYADGLHIVPHADGTTAIGSTSERDFDRTGTDAQLDTVLARAVAAVPALAAARVLTRWAGVRPRARSRAPLLGPWPGRPGHFIANGGFKIGFGMAPKVAEVMADLMLTGQGDIPEAFGTAGLAPGPGRD</sequence>
<feature type="domain" description="FAD dependent oxidoreductase" evidence="2">
    <location>
        <begin position="4"/>
        <end position="322"/>
    </location>
</feature>
<dbReference type="PANTHER" id="PTHR13847:SF289">
    <property type="entry name" value="GLYCINE OXIDASE"/>
    <property type="match status" value="1"/>
</dbReference>
<evidence type="ECO:0000313" key="4">
    <source>
        <dbReference type="Proteomes" id="UP000199110"/>
    </source>
</evidence>
<accession>A0A1I3M804</accession>
<dbReference type="Proteomes" id="UP000199110">
    <property type="component" value="Unassembled WGS sequence"/>
</dbReference>
<dbReference type="AlphaFoldDB" id="A0A1I3M804"/>
<evidence type="ECO:0000256" key="1">
    <source>
        <dbReference type="ARBA" id="ARBA00023002"/>
    </source>
</evidence>